<gene>
    <name evidence="3" type="ORF">SCP_0405770</name>
</gene>
<evidence type="ECO:0000313" key="3">
    <source>
        <dbReference type="EMBL" id="GBE82196.1"/>
    </source>
</evidence>
<dbReference type="OrthoDB" id="3268553at2759"/>
<evidence type="ECO:0000259" key="2">
    <source>
        <dbReference type="Pfam" id="PF20149"/>
    </source>
</evidence>
<feature type="compositionally biased region" description="Acidic residues" evidence="1">
    <location>
        <begin position="600"/>
        <end position="614"/>
    </location>
</feature>
<evidence type="ECO:0000313" key="4">
    <source>
        <dbReference type="Proteomes" id="UP000287166"/>
    </source>
</evidence>
<keyword evidence="4" id="KW-1185">Reference proteome</keyword>
<feature type="domain" description="DUF6532" evidence="2">
    <location>
        <begin position="373"/>
        <end position="563"/>
    </location>
</feature>
<name>A0A401GJ40_9APHY</name>
<dbReference type="InParanoid" id="A0A401GJ40"/>
<feature type="compositionally biased region" description="Acidic residues" evidence="1">
    <location>
        <begin position="328"/>
        <end position="341"/>
    </location>
</feature>
<protein>
    <recommendedName>
        <fullName evidence="2">DUF6532 domain-containing protein</fullName>
    </recommendedName>
</protein>
<organism evidence="3 4">
    <name type="scientific">Sparassis crispa</name>
    <dbReference type="NCBI Taxonomy" id="139825"/>
    <lineage>
        <taxon>Eukaryota</taxon>
        <taxon>Fungi</taxon>
        <taxon>Dikarya</taxon>
        <taxon>Basidiomycota</taxon>
        <taxon>Agaricomycotina</taxon>
        <taxon>Agaricomycetes</taxon>
        <taxon>Polyporales</taxon>
        <taxon>Sparassidaceae</taxon>
        <taxon>Sparassis</taxon>
    </lineage>
</organism>
<feature type="region of interest" description="Disordered" evidence="1">
    <location>
        <begin position="592"/>
        <end position="614"/>
    </location>
</feature>
<sequence>MADPPDDVSQFQSQEPPGPSGRGHRQPRSTTRLEGHLDSIAKSQARRQLYEARKLAQKSMDVPVQSLPQSYTGMLPISLSTLTATEASHEQAFMQQMWQPPDTSTVQEPHNMFMSSTMPEIAHRNLDNFNFESLTFDTLAQAHSYTYNPSTPSIHTAPNQLLLQHDASTAITLDQSFERQELALHVPGSSRPSPDEPGDECAMTTQSDSQLVDQPLPRGMQMISSTPVSLPVHRVSKHGLVHRIPARTASTPKPTQTLVPTARKPHLVRRVTGSRVQRPALGNSAAINTLQRMGTVTAHTQDSPSLTTGAGQNVMSTPTSSNDGCIEALEDDDTSAEDAEDLPPTKKPKKTLRDRSARGLTAERHAIIVVVYQHFKLMLCTEGAYPVSADEDRMIAEAWTIACGEKETPDDLVPTEQERLLVRTRATQVRSALKSLARQLLEKHYGFKQGLTAEIKEYNRALVALLKPKVAFAHIDPHNPTTMCRHPIIAEIITRMWFKDAEDDGVHHPEYFENGLVMLLALVLTEIECAIDEWATGIHRAVELRAPKYKQNYERHLRELRKWERYSSTRSKAPQCMQDDLLKTLRANAGVSDQSNNSAAEEDLSDDDFATYEI</sequence>
<feature type="region of interest" description="Disordered" evidence="1">
    <location>
        <begin position="186"/>
        <end position="208"/>
    </location>
</feature>
<comment type="caution">
    <text evidence="3">The sequence shown here is derived from an EMBL/GenBank/DDBJ whole genome shotgun (WGS) entry which is preliminary data.</text>
</comment>
<dbReference type="EMBL" id="BFAD01000004">
    <property type="protein sequence ID" value="GBE82196.1"/>
    <property type="molecule type" value="Genomic_DNA"/>
</dbReference>
<feature type="region of interest" description="Disordered" evidence="1">
    <location>
        <begin position="300"/>
        <end position="357"/>
    </location>
</feature>
<dbReference type="STRING" id="139825.A0A401GJ40"/>
<proteinExistence type="predicted"/>
<feature type="compositionally biased region" description="Polar residues" evidence="1">
    <location>
        <begin position="300"/>
        <end position="323"/>
    </location>
</feature>
<dbReference type="Pfam" id="PF20149">
    <property type="entry name" value="DUF6532"/>
    <property type="match status" value="1"/>
</dbReference>
<dbReference type="RefSeq" id="XP_027613109.1">
    <property type="nucleotide sequence ID" value="XM_027757308.1"/>
</dbReference>
<accession>A0A401GJ40</accession>
<reference evidence="3 4" key="1">
    <citation type="journal article" date="2018" name="Sci. Rep.">
        <title>Genome sequence of the cauliflower mushroom Sparassis crispa (Hanabiratake) and its association with beneficial usage.</title>
        <authorList>
            <person name="Kiyama R."/>
            <person name="Furutani Y."/>
            <person name="Kawaguchi K."/>
            <person name="Nakanishi T."/>
        </authorList>
    </citation>
    <scope>NUCLEOTIDE SEQUENCE [LARGE SCALE GENOMIC DNA]</scope>
</reference>
<feature type="region of interest" description="Disordered" evidence="1">
    <location>
        <begin position="1"/>
        <end position="33"/>
    </location>
</feature>
<dbReference type="InterPro" id="IPR045341">
    <property type="entry name" value="DUF6532"/>
</dbReference>
<evidence type="ECO:0000256" key="1">
    <source>
        <dbReference type="SAM" id="MobiDB-lite"/>
    </source>
</evidence>
<dbReference type="Proteomes" id="UP000287166">
    <property type="component" value="Unassembled WGS sequence"/>
</dbReference>
<dbReference type="GeneID" id="38779113"/>
<dbReference type="AlphaFoldDB" id="A0A401GJ40"/>